<keyword evidence="14" id="KW-1185">Reference proteome</keyword>
<keyword evidence="8" id="KW-0012">Acyltransferase</keyword>
<evidence type="ECO:0000256" key="10">
    <source>
        <dbReference type="ARBA" id="ARBA00032317"/>
    </source>
</evidence>
<accession>A0ABX1J7Z7</accession>
<evidence type="ECO:0000256" key="11">
    <source>
        <dbReference type="ARBA" id="ARBA00033407"/>
    </source>
</evidence>
<protein>
    <recommendedName>
        <fullName evidence="6">Phthiocerol/phthiodiolone dimycocerosyl transferase</fullName>
        <ecNumber evidence="5">2.3.1.282</ecNumber>
    </recommendedName>
    <alternativeName>
        <fullName evidence="11">Acyltransferase PapA5</fullName>
    </alternativeName>
    <alternativeName>
        <fullName evidence="9">Phthiocerol/phthiodiolone O-acyltransferase</fullName>
    </alternativeName>
    <alternativeName>
        <fullName evidence="10">Polyketide synthase-associated protein A5</fullName>
    </alternativeName>
</protein>
<evidence type="ECO:0000256" key="6">
    <source>
        <dbReference type="ARBA" id="ARBA00013449"/>
    </source>
</evidence>
<evidence type="ECO:0000256" key="1">
    <source>
        <dbReference type="ARBA" id="ARBA00000026"/>
    </source>
</evidence>
<comment type="caution">
    <text evidence="13">The sequence shown here is derived from an EMBL/GenBank/DDBJ whole genome shotgun (WGS) entry which is preliminary data.</text>
</comment>
<dbReference type="SUPFAM" id="SSF52777">
    <property type="entry name" value="CoA-dependent acyltransferases"/>
    <property type="match status" value="2"/>
</dbReference>
<gene>
    <name evidence="13" type="ORF">HFP15_19205</name>
</gene>
<evidence type="ECO:0000256" key="9">
    <source>
        <dbReference type="ARBA" id="ARBA00030465"/>
    </source>
</evidence>
<keyword evidence="7" id="KW-0808">Transferase</keyword>
<proteinExistence type="inferred from homology"/>
<dbReference type="Gene3D" id="3.30.559.10">
    <property type="entry name" value="Chloramphenicol acetyltransferase-like domain"/>
    <property type="match status" value="1"/>
</dbReference>
<evidence type="ECO:0000259" key="12">
    <source>
        <dbReference type="Pfam" id="PF16911"/>
    </source>
</evidence>
<dbReference type="RefSeq" id="WP_168517535.1">
    <property type="nucleotide sequence ID" value="NZ_JAAXLS010000012.1"/>
</dbReference>
<organism evidence="13 14">
    <name type="scientific">Amycolatopsis acididurans</name>
    <dbReference type="NCBI Taxonomy" id="2724524"/>
    <lineage>
        <taxon>Bacteria</taxon>
        <taxon>Bacillati</taxon>
        <taxon>Actinomycetota</taxon>
        <taxon>Actinomycetes</taxon>
        <taxon>Pseudonocardiales</taxon>
        <taxon>Pseudonocardiaceae</taxon>
        <taxon>Amycolatopsis</taxon>
    </lineage>
</organism>
<evidence type="ECO:0000313" key="13">
    <source>
        <dbReference type="EMBL" id="NKQ55014.1"/>
    </source>
</evidence>
<evidence type="ECO:0000256" key="3">
    <source>
        <dbReference type="ARBA" id="ARBA00001907"/>
    </source>
</evidence>
<comment type="similarity">
    <text evidence="4">Belongs to the acyltransferase PapA5 family.</text>
</comment>
<evidence type="ECO:0000256" key="7">
    <source>
        <dbReference type="ARBA" id="ARBA00022679"/>
    </source>
</evidence>
<dbReference type="InterPro" id="IPR031641">
    <property type="entry name" value="PapA_C"/>
</dbReference>
<reference evidence="13 14" key="1">
    <citation type="submission" date="2020-04" db="EMBL/GenBank/DDBJ databases">
        <title>Novel species.</title>
        <authorList>
            <person name="Teo W.F.A."/>
            <person name="Lipun K."/>
            <person name="Srisuk N."/>
            <person name="Duangmal K."/>
        </authorList>
    </citation>
    <scope>NUCLEOTIDE SEQUENCE [LARGE SCALE GENOMIC DNA]</scope>
    <source>
        <strain evidence="13 14">K13G38</strain>
    </source>
</reference>
<sequence length="393" mass="44181">MDYEGDLALGIVEEAFNALCHHHSVLRARVERDDGGYLLHVPPGHVPEICNLSGTGQTLRQSIIHRPHYSSSLARLLVVRGDGSGQLALQLNHAVFDSQAAMYLLNEFWKSYTSIRNGEDISRLTPEALPASPSKYMTAFWDDTDLRVQDTMSADRAGDPSKLDREDFNSLPHEFRIRFSEQETRFLLHVCKEENASLHAVVSGALVLAFRNYRAHEDRSSRRNITCYSLVDVRNKLVPPLAPTETALVFFRSRADVSVGLEDPAITIGKKIKNQLDNDIARRLSSTSERPTLRRPQTLSHLNQQNMKESQSLAVNNGGAIPPFRLPNDLNIADLKFIPDVTVNPLLSKEPWPSFTVYSYNQRLTIDGRFSSLSFSVNDVASIRGFFRRALPI</sequence>
<comment type="catalytic activity">
    <reaction evidence="3">
        <text>2 a mycocerosyl-[mycocerosic acid synthase] + a phthiodiolone = a dimycocerosyl phthiodiolone + 2 holo-[mycocerosic acid synthase].</text>
        <dbReference type="EC" id="2.3.1.282"/>
    </reaction>
</comment>
<comment type="catalytic activity">
    <reaction evidence="2">
        <text>2 a mycocerosyl-[mycocerosic acid synthase] + a phenolphthiocerol = a dimycocerosyl phenolphthiocerol + 2 holo-[mycocerosic acid synthase].</text>
        <dbReference type="EC" id="2.3.1.282"/>
    </reaction>
</comment>
<evidence type="ECO:0000256" key="5">
    <source>
        <dbReference type="ARBA" id="ARBA00012866"/>
    </source>
</evidence>
<comment type="catalytic activity">
    <reaction evidence="1">
        <text>2 a mycocerosyl-[mycocerosic acid synthase] + a phthiocerol = a dimycocerosyl phthiocerol + 2 holo-[mycocerosic acid synthase].</text>
        <dbReference type="EC" id="2.3.1.282"/>
    </reaction>
</comment>
<evidence type="ECO:0000256" key="4">
    <source>
        <dbReference type="ARBA" id="ARBA00006558"/>
    </source>
</evidence>
<evidence type="ECO:0000256" key="8">
    <source>
        <dbReference type="ARBA" id="ARBA00023315"/>
    </source>
</evidence>
<name>A0ABX1J7Z7_9PSEU</name>
<dbReference type="EC" id="2.3.1.282" evidence="5"/>
<dbReference type="Gene3D" id="3.30.559.30">
    <property type="entry name" value="Nonribosomal peptide synthetase, condensation domain"/>
    <property type="match status" value="1"/>
</dbReference>
<dbReference type="Proteomes" id="UP000715441">
    <property type="component" value="Unassembled WGS sequence"/>
</dbReference>
<dbReference type="InterPro" id="IPR023213">
    <property type="entry name" value="CAT-like_dom_sf"/>
</dbReference>
<dbReference type="Pfam" id="PF16911">
    <property type="entry name" value="PapA_C"/>
    <property type="match status" value="1"/>
</dbReference>
<evidence type="ECO:0000313" key="14">
    <source>
        <dbReference type="Proteomes" id="UP000715441"/>
    </source>
</evidence>
<feature type="domain" description="Phthiocerol/phthiodiolone dimycocerosyl transferase C-terminal" evidence="12">
    <location>
        <begin position="172"/>
        <end position="367"/>
    </location>
</feature>
<evidence type="ECO:0000256" key="2">
    <source>
        <dbReference type="ARBA" id="ARBA00000625"/>
    </source>
</evidence>
<dbReference type="EMBL" id="JAAXLS010000012">
    <property type="protein sequence ID" value="NKQ55014.1"/>
    <property type="molecule type" value="Genomic_DNA"/>
</dbReference>